<dbReference type="PANTHER" id="PTHR42339">
    <property type="entry name" value="HISTONE H1"/>
    <property type="match status" value="1"/>
</dbReference>
<comment type="caution">
    <text evidence="3">The sequence shown here is derived from an EMBL/GenBank/DDBJ whole genome shotgun (WGS) entry which is preliminary data.</text>
</comment>
<reference evidence="3 4" key="1">
    <citation type="submission" date="2023-08" db="EMBL/GenBank/DDBJ databases">
        <title>Black Yeasts Isolated from many extreme environments.</title>
        <authorList>
            <person name="Coleine C."/>
            <person name="Stajich J.E."/>
            <person name="Selbmann L."/>
        </authorList>
    </citation>
    <scope>NUCLEOTIDE SEQUENCE [LARGE SCALE GENOMIC DNA]</scope>
    <source>
        <strain evidence="3 4">CCFEE 5935</strain>
    </source>
</reference>
<sequence length="199" mass="22091">MTHKDDGANKGKRRAPASKKSSPPKDGNSKDTVTVEKPPSAADLADITVEGEGDDSVPIFDTCDDVRKKIRDHLGKPGVKQTTFARDLSELVRSEQVQARHISKFLTFKGPRGSGHNPAFYAGYMYFEKLRTKQGEKKSAKRERLEDAWKADGGFPREGTHNKRLLMVKGETWSYDQLGQIQISGHPRGGGINMKPARK</sequence>
<feature type="domain" description="DUF7726" evidence="2">
    <location>
        <begin position="58"/>
        <end position="137"/>
    </location>
</feature>
<dbReference type="InterPro" id="IPR056143">
    <property type="entry name" value="DUF7726"/>
</dbReference>
<dbReference type="EMBL" id="JAVRRT010000002">
    <property type="protein sequence ID" value="KAK5174561.1"/>
    <property type="molecule type" value="Genomic_DNA"/>
</dbReference>
<dbReference type="AlphaFoldDB" id="A0AAV9PNS1"/>
<name>A0AAV9PNS1_9PEZI</name>
<accession>A0AAV9PNS1</accession>
<evidence type="ECO:0000313" key="3">
    <source>
        <dbReference type="EMBL" id="KAK5174561.1"/>
    </source>
</evidence>
<protein>
    <recommendedName>
        <fullName evidence="2">DUF7726 domain-containing protein</fullName>
    </recommendedName>
</protein>
<dbReference type="GeneID" id="89922990"/>
<keyword evidence="4" id="KW-1185">Reference proteome</keyword>
<dbReference type="Proteomes" id="UP001337655">
    <property type="component" value="Unassembled WGS sequence"/>
</dbReference>
<evidence type="ECO:0000313" key="4">
    <source>
        <dbReference type="Proteomes" id="UP001337655"/>
    </source>
</evidence>
<evidence type="ECO:0000256" key="1">
    <source>
        <dbReference type="SAM" id="MobiDB-lite"/>
    </source>
</evidence>
<gene>
    <name evidence="3" type="ORF">LTR77_001642</name>
</gene>
<dbReference type="PANTHER" id="PTHR42339:SF1">
    <property type="entry name" value="HISTONE H1"/>
    <property type="match status" value="1"/>
</dbReference>
<dbReference type="RefSeq" id="XP_064663230.1">
    <property type="nucleotide sequence ID" value="XM_064798903.1"/>
</dbReference>
<evidence type="ECO:0000259" key="2">
    <source>
        <dbReference type="Pfam" id="PF24852"/>
    </source>
</evidence>
<organism evidence="3 4">
    <name type="scientific">Saxophila tyrrhenica</name>
    <dbReference type="NCBI Taxonomy" id="1690608"/>
    <lineage>
        <taxon>Eukaryota</taxon>
        <taxon>Fungi</taxon>
        <taxon>Dikarya</taxon>
        <taxon>Ascomycota</taxon>
        <taxon>Pezizomycotina</taxon>
        <taxon>Dothideomycetes</taxon>
        <taxon>Dothideomycetidae</taxon>
        <taxon>Mycosphaerellales</taxon>
        <taxon>Extremaceae</taxon>
        <taxon>Saxophila</taxon>
    </lineage>
</organism>
<proteinExistence type="predicted"/>
<dbReference type="Pfam" id="PF24852">
    <property type="entry name" value="DUF7726"/>
    <property type="match status" value="1"/>
</dbReference>
<feature type="region of interest" description="Disordered" evidence="1">
    <location>
        <begin position="1"/>
        <end position="56"/>
    </location>
</feature>